<organism evidence="1 2">
    <name type="scientific">Nocardia ninae NBRC 108245</name>
    <dbReference type="NCBI Taxonomy" id="1210091"/>
    <lineage>
        <taxon>Bacteria</taxon>
        <taxon>Bacillati</taxon>
        <taxon>Actinomycetota</taxon>
        <taxon>Actinomycetes</taxon>
        <taxon>Mycobacteriales</taxon>
        <taxon>Nocardiaceae</taxon>
        <taxon>Nocardia</taxon>
    </lineage>
</organism>
<keyword evidence="2" id="KW-1185">Reference proteome</keyword>
<dbReference type="EMBL" id="BJXA01000009">
    <property type="protein sequence ID" value="GEM37420.1"/>
    <property type="molecule type" value="Genomic_DNA"/>
</dbReference>
<comment type="caution">
    <text evidence="1">The sequence shown here is derived from an EMBL/GenBank/DDBJ whole genome shotgun (WGS) entry which is preliminary data.</text>
</comment>
<dbReference type="Proteomes" id="UP000321424">
    <property type="component" value="Unassembled WGS sequence"/>
</dbReference>
<protein>
    <submittedName>
        <fullName evidence="1">Uncharacterized protein</fullName>
    </submittedName>
</protein>
<proteinExistence type="predicted"/>
<dbReference type="RefSeq" id="WP_147129562.1">
    <property type="nucleotide sequence ID" value="NZ_BJXA01000009.1"/>
</dbReference>
<reference evidence="1 2" key="1">
    <citation type="submission" date="2019-07" db="EMBL/GenBank/DDBJ databases">
        <title>Whole genome shotgun sequence of Nocardia ninae NBRC 108245.</title>
        <authorList>
            <person name="Hosoyama A."/>
            <person name="Uohara A."/>
            <person name="Ohji S."/>
            <person name="Ichikawa N."/>
        </authorList>
    </citation>
    <scope>NUCLEOTIDE SEQUENCE [LARGE SCALE GENOMIC DNA]</scope>
    <source>
        <strain evidence="1 2">NBRC 108245</strain>
    </source>
</reference>
<dbReference type="OrthoDB" id="5196244at2"/>
<evidence type="ECO:0000313" key="1">
    <source>
        <dbReference type="EMBL" id="GEM37420.1"/>
    </source>
</evidence>
<sequence>MSAKDERGKIVEVLRDRVDEESAEVVEDYAWGSHKNQHVKMRHWVETATSGQYKGQMRLVHQSTNPRRDNTVWFKPQRGQYGNWFMFLVRYENGHVDGVGLSTYLSGERWVEFYNSGIWEFLTEKERGTIAYLLRRYNHGSPNVWADWHAKVDEVRTLSIPTLDEWKGLNEGRYVNESDYEHLRTYLEMGGPDIRTAQWWGSTGRVVDLDAGAEVTA</sequence>
<gene>
    <name evidence="1" type="ORF">NN4_19390</name>
</gene>
<evidence type="ECO:0000313" key="2">
    <source>
        <dbReference type="Proteomes" id="UP000321424"/>
    </source>
</evidence>
<dbReference type="AlphaFoldDB" id="A0A511M9V7"/>
<name>A0A511M9V7_9NOCA</name>
<accession>A0A511M9V7</accession>